<keyword evidence="2" id="KW-1133">Transmembrane helix</keyword>
<dbReference type="SMART" id="SM00460">
    <property type="entry name" value="TGc"/>
    <property type="match status" value="2"/>
</dbReference>
<dbReference type="SUPFAM" id="SSF54001">
    <property type="entry name" value="Cysteine proteinases"/>
    <property type="match status" value="1"/>
</dbReference>
<keyword evidence="5" id="KW-1185">Reference proteome</keyword>
<name>E0IAV5_9BACL</name>
<dbReference type="Gene3D" id="3.10.620.30">
    <property type="match status" value="2"/>
</dbReference>
<feature type="domain" description="Transglutaminase-like" evidence="3">
    <location>
        <begin position="630"/>
        <end position="685"/>
    </location>
</feature>
<feature type="transmembrane region" description="Helical" evidence="2">
    <location>
        <begin position="134"/>
        <end position="152"/>
    </location>
</feature>
<dbReference type="RefSeq" id="WP_006038672.1">
    <property type="nucleotide sequence ID" value="NZ_AEDD01000007.1"/>
</dbReference>
<reference evidence="4 5" key="1">
    <citation type="submission" date="2010-07" db="EMBL/GenBank/DDBJ databases">
        <title>The draft genome of Paenibacillus curdlanolyticus YK9.</title>
        <authorList>
            <consortium name="US DOE Joint Genome Institute (JGI-PGF)"/>
            <person name="Lucas S."/>
            <person name="Copeland A."/>
            <person name="Lapidus A."/>
            <person name="Cheng J.-F."/>
            <person name="Bruce D."/>
            <person name="Goodwin L."/>
            <person name="Pitluck S."/>
            <person name="Land M.L."/>
            <person name="Hauser L."/>
            <person name="Chang Y.-J."/>
            <person name="Jeffries C."/>
            <person name="Anderson I.J."/>
            <person name="Johnson E."/>
            <person name="Loganathan U."/>
            <person name="Mulhopadhyay B."/>
            <person name="Kyrpides N."/>
            <person name="Woyke T.J."/>
        </authorList>
    </citation>
    <scope>NUCLEOTIDE SEQUENCE [LARGE SCALE GENOMIC DNA]</scope>
    <source>
        <strain evidence="4 5">YK9</strain>
    </source>
</reference>
<dbReference type="AlphaFoldDB" id="E0IAV5"/>
<protein>
    <submittedName>
        <fullName evidence="4">Transglutaminase domain protein</fullName>
    </submittedName>
</protein>
<dbReference type="InterPro" id="IPR002931">
    <property type="entry name" value="Transglutaminase-like"/>
</dbReference>
<feature type="transmembrane region" description="Helical" evidence="2">
    <location>
        <begin position="227"/>
        <end position="245"/>
    </location>
</feature>
<dbReference type="Proteomes" id="UP000005387">
    <property type="component" value="Unassembled WGS sequence"/>
</dbReference>
<sequence>MGKRWAQKRSDADVLLRLHDTVPFGQRMWTSLLLYGLLLEWIWPWTRGAHGEVIRSAPLLLAVLGFTVGELFRFRAVAAFVWNLLVVMAAVMQLYRPEGQSMLNWLVNSPTRLIDQIIQLSDGGMWLMSGELRAFILLAGWALLVPALQLIIWARQFAHGLGIVTIVYLLMLHEWIGMDTQWGLMRAALEWLLLAAAVTLARVHRVYGQGADHGYIGWSAGWRSSWAGGAAIIVVIAACAALLGISNRTWADKPANWTTAWTDQWNGTIRQLADRYAAQTANAREESRSTGYGFDDSKLGASLGSNASVRFTVQSDRAMYWRGTSRSVYTGQGWADSPMAWMSISLGQKAGESAAGHAGDAVREGNAAGERGSDFAAQQGMTEAEELQSAAVTQTIQLAEPEAGLPLFIGGANATIKELVADAPSRQLFRYWQDAATGTFFPPGDNLKISSYTVEAQPPIDGDALGERLKAVEALKGAGADEGASEGTSESGKASGSASESSSDGGSGSSSERANAIAGDAVSKGTSAADGSEDERIGSLVAEGQGSSVAKSPGDPAEIIAEYTQLPDSLPARVGELAAKIMKDSAEDTADASRYAKVTAIESYLKTHYAYTLQGSKVPPTGADFVDDFLFEQRQGYCVHFSTAMVVMLRTQGIPARWVKGYAPGERTVMPSNSAGGVTTAEAGIGGAGLLLSGGDGEARAADGEIHTKLSERVRGTVGKGVNESLRLSNISLENAALTAEGESARSVSEASSGERSTFVVRDSDAHAWVEVYFAGVGWVSFEPTPGFAGAAAASLSAADAVGIAPGQHAGPEAASSRAVLPSSAPAWAKAAAAQAAEAIARVGDALAQAWRQAAGGASAGG</sequence>
<dbReference type="PANTHER" id="PTHR42736:SF1">
    <property type="entry name" value="PROTEIN-GLUTAMINE GAMMA-GLUTAMYLTRANSFERASE"/>
    <property type="match status" value="1"/>
</dbReference>
<dbReference type="Pfam" id="PF01841">
    <property type="entry name" value="Transglut_core"/>
    <property type="match status" value="2"/>
</dbReference>
<dbReference type="PANTHER" id="PTHR42736">
    <property type="entry name" value="PROTEIN-GLUTAMINE GAMMA-GLUTAMYLTRANSFERASE"/>
    <property type="match status" value="1"/>
</dbReference>
<evidence type="ECO:0000313" key="5">
    <source>
        <dbReference type="Proteomes" id="UP000005387"/>
    </source>
</evidence>
<dbReference type="InterPro" id="IPR038765">
    <property type="entry name" value="Papain-like_cys_pep_sf"/>
</dbReference>
<feature type="region of interest" description="Disordered" evidence="1">
    <location>
        <begin position="477"/>
        <end position="534"/>
    </location>
</feature>
<evidence type="ECO:0000256" key="2">
    <source>
        <dbReference type="SAM" id="Phobius"/>
    </source>
</evidence>
<dbReference type="STRING" id="717606.PaecuDRAFT_2682"/>
<evidence type="ECO:0000313" key="4">
    <source>
        <dbReference type="EMBL" id="EFM10246.1"/>
    </source>
</evidence>
<feature type="transmembrane region" description="Helical" evidence="2">
    <location>
        <begin position="158"/>
        <end position="176"/>
    </location>
</feature>
<accession>E0IAV5</accession>
<keyword evidence="2" id="KW-0812">Transmembrane</keyword>
<evidence type="ECO:0000259" key="3">
    <source>
        <dbReference type="SMART" id="SM00460"/>
    </source>
</evidence>
<feature type="transmembrane region" description="Helical" evidence="2">
    <location>
        <begin position="188"/>
        <end position="207"/>
    </location>
</feature>
<proteinExistence type="predicted"/>
<keyword evidence="2" id="KW-0472">Membrane</keyword>
<gene>
    <name evidence="4" type="ORF">PaecuDRAFT_2682</name>
</gene>
<feature type="compositionally biased region" description="Low complexity" evidence="1">
    <location>
        <begin position="477"/>
        <end position="512"/>
    </location>
</feature>
<organism evidence="4 5">
    <name type="scientific">Paenibacillus curdlanolyticus YK9</name>
    <dbReference type="NCBI Taxonomy" id="717606"/>
    <lineage>
        <taxon>Bacteria</taxon>
        <taxon>Bacillati</taxon>
        <taxon>Bacillota</taxon>
        <taxon>Bacilli</taxon>
        <taxon>Bacillales</taxon>
        <taxon>Paenibacillaceae</taxon>
        <taxon>Paenibacillus</taxon>
    </lineage>
</organism>
<feature type="non-terminal residue" evidence="4">
    <location>
        <position position="862"/>
    </location>
</feature>
<evidence type="ECO:0000256" key="1">
    <source>
        <dbReference type="SAM" id="MobiDB-lite"/>
    </source>
</evidence>
<dbReference type="eggNOG" id="COG1305">
    <property type="taxonomic scope" value="Bacteria"/>
</dbReference>
<dbReference type="EMBL" id="AEDD01000007">
    <property type="protein sequence ID" value="EFM10246.1"/>
    <property type="molecule type" value="Genomic_DNA"/>
</dbReference>
<feature type="domain" description="Transglutaminase-like" evidence="3">
    <location>
        <begin position="725"/>
        <end position="786"/>
    </location>
</feature>
<feature type="transmembrane region" description="Helical" evidence="2">
    <location>
        <begin position="78"/>
        <end position="95"/>
    </location>
</feature>
<dbReference type="InterPro" id="IPR052901">
    <property type="entry name" value="Bact_TGase-like"/>
</dbReference>